<evidence type="ECO:0000313" key="2">
    <source>
        <dbReference type="EMBL" id="SES85452.1"/>
    </source>
</evidence>
<name>A0A511T0C0_MYXFU</name>
<dbReference type="Proteomes" id="UP000183760">
    <property type="component" value="Unassembled WGS sequence"/>
</dbReference>
<dbReference type="EMBL" id="FOIB01000001">
    <property type="protein sequence ID" value="SES85452.1"/>
    <property type="molecule type" value="Genomic_DNA"/>
</dbReference>
<sequence length="111" mass="11376">MSRKPPPPEAPPGAPATELHVCHNCMVRLDSSLGGVDLPRRIREAVAARGLGPTTRVFSSGCLGECPLGLVTVLVLPPGGTGSSIQLIDAAKDGEDLAERLANPPPPAGRP</sequence>
<dbReference type="EMBL" id="BJXR01000025">
    <property type="protein sequence ID" value="GEN07606.1"/>
    <property type="molecule type" value="Genomic_DNA"/>
</dbReference>
<comment type="caution">
    <text evidence="1">The sequence shown here is derived from an EMBL/GenBank/DDBJ whole genome shotgun (WGS) entry which is preliminary data.</text>
</comment>
<keyword evidence="3" id="KW-1185">Reference proteome</keyword>
<dbReference type="AlphaFoldDB" id="A0A511T0C0"/>
<protein>
    <recommendedName>
        <fullName evidence="5">(2Fe-2S) ferredoxin domain-containing protein</fullName>
    </recommendedName>
</protein>
<evidence type="ECO:0000313" key="1">
    <source>
        <dbReference type="EMBL" id="GEN07606.1"/>
    </source>
</evidence>
<dbReference type="Proteomes" id="UP000321514">
    <property type="component" value="Unassembled WGS sequence"/>
</dbReference>
<accession>A0A511T0C0</accession>
<evidence type="ECO:0000313" key="3">
    <source>
        <dbReference type="Proteomes" id="UP000183760"/>
    </source>
</evidence>
<reference evidence="1 4" key="2">
    <citation type="submission" date="2019-07" db="EMBL/GenBank/DDBJ databases">
        <title>Whole genome shotgun sequence of Myxococcus fulvus NBRC 100333.</title>
        <authorList>
            <person name="Hosoyama A."/>
            <person name="Uohara A."/>
            <person name="Ohji S."/>
            <person name="Ichikawa N."/>
        </authorList>
    </citation>
    <scope>NUCLEOTIDE SEQUENCE [LARGE SCALE GENOMIC DNA]</scope>
    <source>
        <strain evidence="1 4">NBRC 100333</strain>
    </source>
</reference>
<dbReference type="CDD" id="cd02980">
    <property type="entry name" value="TRX_Fd_family"/>
    <property type="match status" value="1"/>
</dbReference>
<dbReference type="OrthoDB" id="5382794at2"/>
<evidence type="ECO:0000313" key="4">
    <source>
        <dbReference type="Proteomes" id="UP000321514"/>
    </source>
</evidence>
<gene>
    <name evidence="1" type="ORF">MFU01_26430</name>
    <name evidence="2" type="ORF">SAMN05443572_101380</name>
</gene>
<dbReference type="RefSeq" id="WP_074948601.1">
    <property type="nucleotide sequence ID" value="NZ_BJXR01000025.1"/>
</dbReference>
<organism evidence="1 4">
    <name type="scientific">Myxococcus fulvus</name>
    <dbReference type="NCBI Taxonomy" id="33"/>
    <lineage>
        <taxon>Bacteria</taxon>
        <taxon>Pseudomonadati</taxon>
        <taxon>Myxococcota</taxon>
        <taxon>Myxococcia</taxon>
        <taxon>Myxococcales</taxon>
        <taxon>Cystobacterineae</taxon>
        <taxon>Myxococcaceae</taxon>
        <taxon>Myxococcus</taxon>
    </lineage>
</organism>
<reference evidence="2 3" key="1">
    <citation type="submission" date="2016-10" db="EMBL/GenBank/DDBJ databases">
        <authorList>
            <person name="Varghese N."/>
            <person name="Submissions S."/>
        </authorList>
    </citation>
    <scope>NUCLEOTIDE SEQUENCE [LARGE SCALE GENOMIC DNA]</scope>
    <source>
        <strain evidence="2 3">DSM 16525</strain>
    </source>
</reference>
<proteinExistence type="predicted"/>
<evidence type="ECO:0008006" key="5">
    <source>
        <dbReference type="Google" id="ProtNLM"/>
    </source>
</evidence>